<keyword evidence="4" id="KW-1185">Reference proteome</keyword>
<evidence type="ECO:0000313" key="4">
    <source>
        <dbReference type="Proteomes" id="UP000253318"/>
    </source>
</evidence>
<feature type="region of interest" description="Disordered" evidence="1">
    <location>
        <begin position="1"/>
        <end position="21"/>
    </location>
</feature>
<feature type="domain" description="DUF1707" evidence="2">
    <location>
        <begin position="13"/>
        <end position="65"/>
    </location>
</feature>
<sequence length="213" mass="22210">MADSAQTRPPDSVRASDADRDHVAQRLADALAEGRLTHDEHSERLDAVYAAKTLGELEPLTRDLPATVPATAPAGTVEHPEPPGPEVAPAGTGTGHENIIAVLSAAERRDRWLVEPRTNVSGVLGGVELDLRHAVLSQREVVLQCAMLLSGLTIIVPPGVRVLNRTSGILGGVKVDAGGFAAPTSPDAPTVVLSGLLFLGGIDVRTREVGAEK</sequence>
<reference evidence="3 4" key="1">
    <citation type="submission" date="2018-04" db="EMBL/GenBank/DDBJ databases">
        <title>Novel actinobacteria from marine sediment.</title>
        <authorList>
            <person name="Ng Z.Y."/>
            <person name="Tan G.Y.A."/>
        </authorList>
    </citation>
    <scope>NUCLEOTIDE SEQUENCE [LARGE SCALE GENOMIC DNA]</scope>
    <source>
        <strain evidence="3 4">TPS81</strain>
    </source>
</reference>
<dbReference type="InterPro" id="IPR012551">
    <property type="entry name" value="DUF1707_SHOCT-like"/>
</dbReference>
<dbReference type="Pfam" id="PF08044">
    <property type="entry name" value="DUF1707"/>
    <property type="match status" value="1"/>
</dbReference>
<comment type="caution">
    <text evidence="3">The sequence shown here is derived from an EMBL/GenBank/DDBJ whole genome shotgun (WGS) entry which is preliminary data.</text>
</comment>
<dbReference type="RefSeq" id="WP_114398019.1">
    <property type="nucleotide sequence ID" value="NZ_QEIM01000055.1"/>
</dbReference>
<accession>A0A368TB69</accession>
<dbReference type="OrthoDB" id="4772576at2"/>
<dbReference type="AlphaFoldDB" id="A0A368TB69"/>
<name>A0A368TB69_9ACTN</name>
<organism evidence="3 4">
    <name type="scientific">Marinitenerispora sediminis</name>
    <dbReference type="NCBI Taxonomy" id="1931232"/>
    <lineage>
        <taxon>Bacteria</taxon>
        <taxon>Bacillati</taxon>
        <taxon>Actinomycetota</taxon>
        <taxon>Actinomycetes</taxon>
        <taxon>Streptosporangiales</taxon>
        <taxon>Nocardiopsidaceae</taxon>
        <taxon>Marinitenerispora</taxon>
    </lineage>
</organism>
<evidence type="ECO:0000313" key="3">
    <source>
        <dbReference type="EMBL" id="RCV62358.1"/>
    </source>
</evidence>
<dbReference type="EMBL" id="QEIN01000007">
    <property type="protein sequence ID" value="RCV62358.1"/>
    <property type="molecule type" value="Genomic_DNA"/>
</dbReference>
<dbReference type="Proteomes" id="UP000253318">
    <property type="component" value="Unassembled WGS sequence"/>
</dbReference>
<dbReference type="PANTHER" id="PTHR40763">
    <property type="entry name" value="MEMBRANE PROTEIN-RELATED"/>
    <property type="match status" value="1"/>
</dbReference>
<gene>
    <name evidence="3" type="ORF">DEF24_01600</name>
</gene>
<evidence type="ECO:0000259" key="2">
    <source>
        <dbReference type="Pfam" id="PF08044"/>
    </source>
</evidence>
<protein>
    <recommendedName>
        <fullName evidence="2">DUF1707 domain-containing protein</fullName>
    </recommendedName>
</protein>
<feature type="compositionally biased region" description="Low complexity" evidence="1">
    <location>
        <begin position="65"/>
        <end position="77"/>
    </location>
</feature>
<feature type="region of interest" description="Disordered" evidence="1">
    <location>
        <begin position="60"/>
        <end position="93"/>
    </location>
</feature>
<dbReference type="PANTHER" id="PTHR40763:SF4">
    <property type="entry name" value="DUF1707 DOMAIN-CONTAINING PROTEIN"/>
    <property type="match status" value="1"/>
</dbReference>
<proteinExistence type="predicted"/>
<evidence type="ECO:0000256" key="1">
    <source>
        <dbReference type="SAM" id="MobiDB-lite"/>
    </source>
</evidence>